<dbReference type="Proteomes" id="UP000007947">
    <property type="component" value="Chromosome"/>
</dbReference>
<dbReference type="SMART" id="SM00347">
    <property type="entry name" value="HTH_MARR"/>
    <property type="match status" value="1"/>
</dbReference>
<dbReference type="SUPFAM" id="SSF46785">
    <property type="entry name" value="Winged helix' DNA-binding domain"/>
    <property type="match status" value="1"/>
</dbReference>
<dbReference type="STRING" id="1032480.MLP_35650"/>
<dbReference type="RefSeq" id="WP_013864432.1">
    <property type="nucleotide sequence ID" value="NC_015635.1"/>
</dbReference>
<accession>F5XNC9</accession>
<dbReference type="CDD" id="cd00090">
    <property type="entry name" value="HTH_ARSR"/>
    <property type="match status" value="1"/>
</dbReference>
<dbReference type="InterPro" id="IPR036390">
    <property type="entry name" value="WH_DNA-bd_sf"/>
</dbReference>
<dbReference type="PROSITE" id="PS01117">
    <property type="entry name" value="HTH_MARR_1"/>
    <property type="match status" value="1"/>
</dbReference>
<feature type="domain" description="HTH marR-type" evidence="4">
    <location>
        <begin position="4"/>
        <end position="143"/>
    </location>
</feature>
<sequence>MSSTTEQALAVADAVRAVNRATVAATRAQQGLPALPEAQVAVLHTLRAHPSVTPAELAQRLDLARPTVSNLLRDLEAAGLVARERSASDRRSVLLTITERARQVQDAFHRGRAEVLSSVWAELDQSDRSALTAATPALRRLADLLRMGDDA</sequence>
<evidence type="ECO:0000256" key="2">
    <source>
        <dbReference type="ARBA" id="ARBA00023125"/>
    </source>
</evidence>
<proteinExistence type="predicted"/>
<dbReference type="OrthoDB" id="122135at2"/>
<dbReference type="GO" id="GO:0003677">
    <property type="term" value="F:DNA binding"/>
    <property type="evidence" value="ECO:0007669"/>
    <property type="project" value="UniProtKB-KW"/>
</dbReference>
<dbReference type="Pfam" id="PF12802">
    <property type="entry name" value="MarR_2"/>
    <property type="match status" value="1"/>
</dbReference>
<evidence type="ECO:0000256" key="1">
    <source>
        <dbReference type="ARBA" id="ARBA00023015"/>
    </source>
</evidence>
<dbReference type="InterPro" id="IPR036388">
    <property type="entry name" value="WH-like_DNA-bd_sf"/>
</dbReference>
<dbReference type="GO" id="GO:0006950">
    <property type="term" value="P:response to stress"/>
    <property type="evidence" value="ECO:0007669"/>
    <property type="project" value="TreeGrafter"/>
</dbReference>
<dbReference type="Gene3D" id="1.10.10.10">
    <property type="entry name" value="Winged helix-like DNA-binding domain superfamily/Winged helix DNA-binding domain"/>
    <property type="match status" value="1"/>
</dbReference>
<keyword evidence="2" id="KW-0238">DNA-binding</keyword>
<name>F5XNC9_MICPN</name>
<dbReference type="InterPro" id="IPR023187">
    <property type="entry name" value="Tscrpt_reg_MarR-type_CS"/>
</dbReference>
<evidence type="ECO:0000313" key="5">
    <source>
        <dbReference type="EMBL" id="BAK36579.1"/>
    </source>
</evidence>
<organism evidence="5 6">
    <name type="scientific">Microlunatus phosphovorus (strain ATCC 700054 / DSM 10555 / JCM 9379 / NBRC 101784 / NCIMB 13414 / VKM Ac-1990 / NM-1)</name>
    <dbReference type="NCBI Taxonomy" id="1032480"/>
    <lineage>
        <taxon>Bacteria</taxon>
        <taxon>Bacillati</taxon>
        <taxon>Actinomycetota</taxon>
        <taxon>Actinomycetes</taxon>
        <taxon>Propionibacteriales</taxon>
        <taxon>Propionibacteriaceae</taxon>
        <taxon>Microlunatus</taxon>
    </lineage>
</organism>
<protein>
    <submittedName>
        <fullName evidence="5">Putative MarR family transcriptional regulator</fullName>
    </submittedName>
</protein>
<dbReference type="eggNOG" id="COG1846">
    <property type="taxonomic scope" value="Bacteria"/>
</dbReference>
<dbReference type="AlphaFoldDB" id="F5XNC9"/>
<dbReference type="GO" id="GO:0003700">
    <property type="term" value="F:DNA-binding transcription factor activity"/>
    <property type="evidence" value="ECO:0007669"/>
    <property type="project" value="InterPro"/>
</dbReference>
<dbReference type="InterPro" id="IPR000835">
    <property type="entry name" value="HTH_MarR-typ"/>
</dbReference>
<dbReference type="HOGENOM" id="CLU_083287_15_6_11"/>
<gene>
    <name evidence="5" type="ordered locus">MLP_35650</name>
</gene>
<dbReference type="KEGG" id="mph:MLP_35650"/>
<reference evidence="5 6" key="1">
    <citation type="submission" date="2011-05" db="EMBL/GenBank/DDBJ databases">
        <title>Whole genome sequence of Microlunatus phosphovorus NM-1.</title>
        <authorList>
            <person name="Hosoyama A."/>
            <person name="Sasaki K."/>
            <person name="Harada T."/>
            <person name="Igarashi R."/>
            <person name="Kawakoshi A."/>
            <person name="Sasagawa M."/>
            <person name="Fukada J."/>
            <person name="Nakamura S."/>
            <person name="Katano Y."/>
            <person name="Hanada S."/>
            <person name="Kamagata Y."/>
            <person name="Nakamura N."/>
            <person name="Yamazaki S."/>
            <person name="Fujita N."/>
        </authorList>
    </citation>
    <scope>NUCLEOTIDE SEQUENCE [LARGE SCALE GENOMIC DNA]</scope>
    <source>
        <strain evidence="6">ATCC 700054 / DSM 10555 / JCM 9379 / NBRC 101784 / NCIMB 13414 / VKM Ac-1990 / NM-1</strain>
    </source>
</reference>
<dbReference type="PANTHER" id="PTHR33164">
    <property type="entry name" value="TRANSCRIPTIONAL REGULATOR, MARR FAMILY"/>
    <property type="match status" value="1"/>
</dbReference>
<evidence type="ECO:0000259" key="4">
    <source>
        <dbReference type="PROSITE" id="PS50995"/>
    </source>
</evidence>
<evidence type="ECO:0000256" key="3">
    <source>
        <dbReference type="ARBA" id="ARBA00023163"/>
    </source>
</evidence>
<keyword evidence="6" id="KW-1185">Reference proteome</keyword>
<dbReference type="EMBL" id="AP012204">
    <property type="protein sequence ID" value="BAK36579.1"/>
    <property type="molecule type" value="Genomic_DNA"/>
</dbReference>
<dbReference type="InterPro" id="IPR001845">
    <property type="entry name" value="HTH_ArsR_DNA-bd_dom"/>
</dbReference>
<dbReference type="PANTHER" id="PTHR33164:SF89">
    <property type="entry name" value="MARR FAMILY REGULATORY PROTEIN"/>
    <property type="match status" value="1"/>
</dbReference>
<keyword evidence="1" id="KW-0805">Transcription regulation</keyword>
<dbReference type="SMART" id="SM00418">
    <property type="entry name" value="HTH_ARSR"/>
    <property type="match status" value="1"/>
</dbReference>
<evidence type="ECO:0000313" key="6">
    <source>
        <dbReference type="Proteomes" id="UP000007947"/>
    </source>
</evidence>
<keyword evidence="3" id="KW-0804">Transcription</keyword>
<dbReference type="InterPro" id="IPR039422">
    <property type="entry name" value="MarR/SlyA-like"/>
</dbReference>
<dbReference type="PRINTS" id="PR00598">
    <property type="entry name" value="HTHMARR"/>
</dbReference>
<dbReference type="PROSITE" id="PS50995">
    <property type="entry name" value="HTH_MARR_2"/>
    <property type="match status" value="1"/>
</dbReference>
<dbReference type="InterPro" id="IPR011991">
    <property type="entry name" value="ArsR-like_HTH"/>
</dbReference>